<dbReference type="AlphaFoldDB" id="A0A284S3Z7"/>
<accession>A0A284S3Z7</accession>
<gene>
    <name evidence="1" type="ORF">ARMOST_19235</name>
</gene>
<reference evidence="2" key="1">
    <citation type="journal article" date="2017" name="Nat. Ecol. Evol.">
        <title>Genome expansion and lineage-specific genetic innovations in the forest pathogenic fungi Armillaria.</title>
        <authorList>
            <person name="Sipos G."/>
            <person name="Prasanna A.N."/>
            <person name="Walter M.C."/>
            <person name="O'Connor E."/>
            <person name="Balint B."/>
            <person name="Krizsan K."/>
            <person name="Kiss B."/>
            <person name="Hess J."/>
            <person name="Varga T."/>
            <person name="Slot J."/>
            <person name="Riley R."/>
            <person name="Boka B."/>
            <person name="Rigling D."/>
            <person name="Barry K."/>
            <person name="Lee J."/>
            <person name="Mihaltcheva S."/>
            <person name="LaButti K."/>
            <person name="Lipzen A."/>
            <person name="Waldron R."/>
            <person name="Moloney N.M."/>
            <person name="Sperisen C."/>
            <person name="Kredics L."/>
            <person name="Vagvoelgyi C."/>
            <person name="Patrignani A."/>
            <person name="Fitzpatrick D."/>
            <person name="Nagy I."/>
            <person name="Doyle S."/>
            <person name="Anderson J.B."/>
            <person name="Grigoriev I.V."/>
            <person name="Gueldener U."/>
            <person name="Muensterkoetter M."/>
            <person name="Nagy L.G."/>
        </authorList>
    </citation>
    <scope>NUCLEOTIDE SEQUENCE [LARGE SCALE GENOMIC DNA]</scope>
    <source>
        <strain evidence="2">C18/9</strain>
    </source>
</reference>
<proteinExistence type="predicted"/>
<protein>
    <submittedName>
        <fullName evidence="1">Uncharacterized protein</fullName>
    </submittedName>
</protein>
<name>A0A284S3Z7_ARMOS</name>
<sequence>MDAPTVTEAPTVATFYNYNGHSHQGLRDLPFIGNCGYMHTLTMAQTHNQDFKATGCKQRVQDLLLPSSMRNYGSDVSDSSRIKCALVINTKKNKEDTIEIPTTRPSAIVLAVAEVRFGTSVRTLNVRTERGVQFVFTFSSANGNFPLLSSP</sequence>
<evidence type="ECO:0000313" key="2">
    <source>
        <dbReference type="Proteomes" id="UP000219338"/>
    </source>
</evidence>
<evidence type="ECO:0000313" key="1">
    <source>
        <dbReference type="EMBL" id="SJL15730.1"/>
    </source>
</evidence>
<dbReference type="Proteomes" id="UP000219338">
    <property type="component" value="Unassembled WGS sequence"/>
</dbReference>
<keyword evidence="2" id="KW-1185">Reference proteome</keyword>
<organism evidence="1 2">
    <name type="scientific">Armillaria ostoyae</name>
    <name type="common">Armillaria root rot fungus</name>
    <dbReference type="NCBI Taxonomy" id="47428"/>
    <lineage>
        <taxon>Eukaryota</taxon>
        <taxon>Fungi</taxon>
        <taxon>Dikarya</taxon>
        <taxon>Basidiomycota</taxon>
        <taxon>Agaricomycotina</taxon>
        <taxon>Agaricomycetes</taxon>
        <taxon>Agaricomycetidae</taxon>
        <taxon>Agaricales</taxon>
        <taxon>Marasmiineae</taxon>
        <taxon>Physalacriaceae</taxon>
        <taxon>Armillaria</taxon>
    </lineage>
</organism>
<dbReference type="EMBL" id="FUEG01000030">
    <property type="protein sequence ID" value="SJL15730.1"/>
    <property type="molecule type" value="Genomic_DNA"/>
</dbReference>